<feature type="compositionally biased region" description="Low complexity" evidence="1">
    <location>
        <begin position="86"/>
        <end position="96"/>
    </location>
</feature>
<reference evidence="2 3" key="1">
    <citation type="submission" date="2024-07" db="EMBL/GenBank/DDBJ databases">
        <title>Draft sequence of the Neodothiora populina.</title>
        <authorList>
            <person name="Drown D.D."/>
            <person name="Schuette U.S."/>
            <person name="Buechlein A.B."/>
            <person name="Rusch D.R."/>
            <person name="Winton L.W."/>
            <person name="Adams G.A."/>
        </authorList>
    </citation>
    <scope>NUCLEOTIDE SEQUENCE [LARGE SCALE GENOMIC DNA]</scope>
    <source>
        <strain evidence="2 3">CPC 39397</strain>
    </source>
</reference>
<keyword evidence="3" id="KW-1185">Reference proteome</keyword>
<comment type="caution">
    <text evidence="2">The sequence shown here is derived from an EMBL/GenBank/DDBJ whole genome shotgun (WGS) entry which is preliminary data.</text>
</comment>
<evidence type="ECO:0000313" key="3">
    <source>
        <dbReference type="Proteomes" id="UP001562354"/>
    </source>
</evidence>
<dbReference type="EMBL" id="JBFMKM010000005">
    <property type="protein sequence ID" value="KAL1306048.1"/>
    <property type="molecule type" value="Genomic_DNA"/>
</dbReference>
<evidence type="ECO:0000256" key="1">
    <source>
        <dbReference type="SAM" id="MobiDB-lite"/>
    </source>
</evidence>
<dbReference type="GeneID" id="95977874"/>
<evidence type="ECO:0008006" key="4">
    <source>
        <dbReference type="Google" id="ProtNLM"/>
    </source>
</evidence>
<feature type="region of interest" description="Disordered" evidence="1">
    <location>
        <begin position="55"/>
        <end position="110"/>
    </location>
</feature>
<dbReference type="RefSeq" id="XP_069202321.1">
    <property type="nucleotide sequence ID" value="XM_069343770.1"/>
</dbReference>
<organism evidence="2 3">
    <name type="scientific">Neodothiora populina</name>
    <dbReference type="NCBI Taxonomy" id="2781224"/>
    <lineage>
        <taxon>Eukaryota</taxon>
        <taxon>Fungi</taxon>
        <taxon>Dikarya</taxon>
        <taxon>Ascomycota</taxon>
        <taxon>Pezizomycotina</taxon>
        <taxon>Dothideomycetes</taxon>
        <taxon>Dothideomycetidae</taxon>
        <taxon>Dothideales</taxon>
        <taxon>Dothioraceae</taxon>
        <taxon>Neodothiora</taxon>
    </lineage>
</organism>
<feature type="compositionally biased region" description="Polar residues" evidence="1">
    <location>
        <begin position="10"/>
        <end position="24"/>
    </location>
</feature>
<sequence length="110" mass="11395">MASAAVTQKPAKTQQVSRSANEQPVMQREEKEASASGSASAGLNLNIFGAISGAFSGKSSKQQENDGSSIEREEKTSHISGVGMGQANAAAAANAEARARQEREQIMASK</sequence>
<feature type="region of interest" description="Disordered" evidence="1">
    <location>
        <begin position="1"/>
        <end position="39"/>
    </location>
</feature>
<accession>A0ABR3PIT0</accession>
<dbReference type="Proteomes" id="UP001562354">
    <property type="component" value="Unassembled WGS sequence"/>
</dbReference>
<proteinExistence type="predicted"/>
<evidence type="ECO:0000313" key="2">
    <source>
        <dbReference type="EMBL" id="KAL1306048.1"/>
    </source>
</evidence>
<name>A0ABR3PIT0_9PEZI</name>
<feature type="compositionally biased region" description="Basic and acidic residues" evidence="1">
    <location>
        <begin position="97"/>
        <end position="110"/>
    </location>
</feature>
<feature type="compositionally biased region" description="Basic and acidic residues" evidence="1">
    <location>
        <begin position="61"/>
        <end position="77"/>
    </location>
</feature>
<gene>
    <name evidence="2" type="ORF">AAFC00_004174</name>
</gene>
<protein>
    <recommendedName>
        <fullName evidence="4">SMP domain-containing protein</fullName>
    </recommendedName>
</protein>